<proteinExistence type="predicted"/>
<accession>A0A6A4I116</accession>
<keyword evidence="2" id="KW-1185">Reference proteome</keyword>
<organism evidence="1 2">
    <name type="scientific">Gymnopus androsaceus JB14</name>
    <dbReference type="NCBI Taxonomy" id="1447944"/>
    <lineage>
        <taxon>Eukaryota</taxon>
        <taxon>Fungi</taxon>
        <taxon>Dikarya</taxon>
        <taxon>Basidiomycota</taxon>
        <taxon>Agaricomycotina</taxon>
        <taxon>Agaricomycetes</taxon>
        <taxon>Agaricomycetidae</taxon>
        <taxon>Agaricales</taxon>
        <taxon>Marasmiineae</taxon>
        <taxon>Omphalotaceae</taxon>
        <taxon>Gymnopus</taxon>
    </lineage>
</organism>
<gene>
    <name evidence="1" type="ORF">BT96DRAFT_935793</name>
</gene>
<evidence type="ECO:0000313" key="2">
    <source>
        <dbReference type="Proteomes" id="UP000799118"/>
    </source>
</evidence>
<dbReference type="EMBL" id="ML769418">
    <property type="protein sequence ID" value="KAE9404226.1"/>
    <property type="molecule type" value="Genomic_DNA"/>
</dbReference>
<sequence>MLLPLKLKHFCKFLSSLSYSIQYKYDIPGRRDELHSAENNCQSPIIIMQIQLSLPLLLKPWTVNAMPTLKEECSEGALLSVFMVKYYTITIWSRVALLKCLATPIVDPLRNAMQIHTSTVLYVPVSTNCHLYSNVCLIKQMRGVVKDTGLEQDQPEGGLRGALQALKLLDVLLMPIFKILSVLESSE</sequence>
<dbReference type="Proteomes" id="UP000799118">
    <property type="component" value="Unassembled WGS sequence"/>
</dbReference>
<reference evidence="1" key="1">
    <citation type="journal article" date="2019" name="Environ. Microbiol.">
        <title>Fungal ecological strategies reflected in gene transcription - a case study of two litter decomposers.</title>
        <authorList>
            <person name="Barbi F."/>
            <person name="Kohler A."/>
            <person name="Barry K."/>
            <person name="Baskaran P."/>
            <person name="Daum C."/>
            <person name="Fauchery L."/>
            <person name="Ihrmark K."/>
            <person name="Kuo A."/>
            <person name="LaButti K."/>
            <person name="Lipzen A."/>
            <person name="Morin E."/>
            <person name="Grigoriev I.V."/>
            <person name="Henrissat B."/>
            <person name="Lindahl B."/>
            <person name="Martin F."/>
        </authorList>
    </citation>
    <scope>NUCLEOTIDE SEQUENCE</scope>
    <source>
        <strain evidence="1">JB14</strain>
    </source>
</reference>
<name>A0A6A4I116_9AGAR</name>
<evidence type="ECO:0000313" key="1">
    <source>
        <dbReference type="EMBL" id="KAE9404226.1"/>
    </source>
</evidence>
<protein>
    <submittedName>
        <fullName evidence="1">Uncharacterized protein</fullName>
    </submittedName>
</protein>
<dbReference type="AlphaFoldDB" id="A0A6A4I116"/>